<evidence type="ECO:0000256" key="1">
    <source>
        <dbReference type="SAM" id="MobiDB-lite"/>
    </source>
</evidence>
<dbReference type="PANTHER" id="PTHR33223">
    <property type="entry name" value="CCHC-TYPE DOMAIN-CONTAINING PROTEIN"/>
    <property type="match status" value="1"/>
</dbReference>
<sequence length="753" mass="84665">MVEENTKKAEAEIAQESSSKRAGDELEQENAKKLPVNSLMLLMFVNAAKVDTYCEGFEQIVDFLNANPINYALTVNPTIYTSCIEQFWATVKAKTINGEVQLQALVDGKKIVITESTVRRDLQLEDAEGTDCLHNATIFEQLTLMGYKKLSQKLTFYKAFFSPQWKFRIHTILQCLSAKTTTWNEFSSTMASAIICLATNQKFNFSKYIFESMVKNLDNIKKKWVKVQQILLIPMESGQPLQSSLTSVHGGHQPSTNIGGNLPPNGTLLSHHAQSFIPSSLYTPTGLAPIHVNPYSQSSAGIVNRQPSNFPFQTQISNPPAGSMYLVVTPLSNYPFYTQPMYAPPNMPMYPNLNPNPAGSFTDATGSVTPFVHWIEDYPLPDGLKMPSHIGSYDGKGDPDNFLHLFEGSIRMQKWLMPVACHMFTYTLKDSARIWWSSQKAGSILNYKDLKGQKRRDRFSPYRGPNHGLLSSLSKSPREILATEKAARSFEQPPRMLGSRRSRDMSKYCHFYEDHGHDTNEYRQLRNHIEEAVKSGQLSHLVKGIKKERVKAFENQRVEGKKDKGIAPAEAPILMIRQDESYTKNNALESFTSEGRQITFPSRGSNSSTPVVIKAKIFGREVSRVHMDSESSCEGNNPGLSNLPYNMLLGRTTMQKMRIVVSIIHGAIKFHTTKGIGTVFLKYKSDKVKEGMKKVRETPPASKKGVFSCAVAEEKVVVNNKYPEQTITIGKQLSEHFKRRLRDLLRANADVFA</sequence>
<keyword evidence="3" id="KW-1185">Reference proteome</keyword>
<gene>
    <name evidence="2" type="ORF">Tco_1056449</name>
</gene>
<reference evidence="2" key="2">
    <citation type="submission" date="2022-01" db="EMBL/GenBank/DDBJ databases">
        <authorList>
            <person name="Yamashiro T."/>
            <person name="Shiraishi A."/>
            <person name="Satake H."/>
            <person name="Nakayama K."/>
        </authorList>
    </citation>
    <scope>NUCLEOTIDE SEQUENCE</scope>
</reference>
<proteinExistence type="predicted"/>
<evidence type="ECO:0000313" key="2">
    <source>
        <dbReference type="EMBL" id="GJT82107.1"/>
    </source>
</evidence>
<accession>A0ABQ5H4A2</accession>
<organism evidence="2 3">
    <name type="scientific">Tanacetum coccineum</name>
    <dbReference type="NCBI Taxonomy" id="301880"/>
    <lineage>
        <taxon>Eukaryota</taxon>
        <taxon>Viridiplantae</taxon>
        <taxon>Streptophyta</taxon>
        <taxon>Embryophyta</taxon>
        <taxon>Tracheophyta</taxon>
        <taxon>Spermatophyta</taxon>
        <taxon>Magnoliopsida</taxon>
        <taxon>eudicotyledons</taxon>
        <taxon>Gunneridae</taxon>
        <taxon>Pentapetalae</taxon>
        <taxon>asterids</taxon>
        <taxon>campanulids</taxon>
        <taxon>Asterales</taxon>
        <taxon>Asteraceae</taxon>
        <taxon>Asteroideae</taxon>
        <taxon>Anthemideae</taxon>
        <taxon>Anthemidinae</taxon>
        <taxon>Tanacetum</taxon>
    </lineage>
</organism>
<reference evidence="2" key="1">
    <citation type="journal article" date="2022" name="Int. J. Mol. Sci.">
        <title>Draft Genome of Tanacetum Coccineum: Genomic Comparison of Closely Related Tanacetum-Family Plants.</title>
        <authorList>
            <person name="Yamashiro T."/>
            <person name="Shiraishi A."/>
            <person name="Nakayama K."/>
            <person name="Satake H."/>
        </authorList>
    </citation>
    <scope>NUCLEOTIDE SEQUENCE</scope>
</reference>
<dbReference type="PANTHER" id="PTHR33223:SF11">
    <property type="entry name" value="ELEMENT PROTEIN, PUTATIVE-RELATED"/>
    <property type="match status" value="1"/>
</dbReference>
<evidence type="ECO:0000313" key="3">
    <source>
        <dbReference type="Proteomes" id="UP001151760"/>
    </source>
</evidence>
<evidence type="ECO:0008006" key="4">
    <source>
        <dbReference type="Google" id="ProtNLM"/>
    </source>
</evidence>
<dbReference type="Proteomes" id="UP001151760">
    <property type="component" value="Unassembled WGS sequence"/>
</dbReference>
<feature type="compositionally biased region" description="Basic and acidic residues" evidence="1">
    <location>
        <begin position="1"/>
        <end position="11"/>
    </location>
</feature>
<protein>
    <recommendedName>
        <fullName evidence="4">Reverse transcriptase domain-containing protein</fullName>
    </recommendedName>
</protein>
<dbReference type="EMBL" id="BQNB010019138">
    <property type="protein sequence ID" value="GJT82107.1"/>
    <property type="molecule type" value="Genomic_DNA"/>
</dbReference>
<name>A0ABQ5H4A2_9ASTR</name>
<feature type="region of interest" description="Disordered" evidence="1">
    <location>
        <begin position="1"/>
        <end position="27"/>
    </location>
</feature>
<feature type="compositionally biased region" description="Basic and acidic residues" evidence="1">
    <location>
        <begin position="18"/>
        <end position="27"/>
    </location>
</feature>
<comment type="caution">
    <text evidence="2">The sequence shown here is derived from an EMBL/GenBank/DDBJ whole genome shotgun (WGS) entry which is preliminary data.</text>
</comment>